<proteinExistence type="predicted"/>
<reference evidence="2" key="1">
    <citation type="submission" date="2006-06" db="EMBL/GenBank/DDBJ databases">
        <title>Complete sequence of Trichodesmium erythraeum IMS101.</title>
        <authorList>
            <consortium name="US DOE Joint Genome Institute"/>
            <person name="Copeland A."/>
            <person name="Lucas S."/>
            <person name="Lapidus A."/>
            <person name="Barry K."/>
            <person name="Detter J.C."/>
            <person name="Glavina del Rio T."/>
            <person name="Hammon N."/>
            <person name="Israni S."/>
            <person name="Dalin E."/>
            <person name="Tice H."/>
            <person name="Pitluck S."/>
            <person name="Kiss H."/>
            <person name="Munk A.C."/>
            <person name="Brettin T."/>
            <person name="Bruce D."/>
            <person name="Han C."/>
            <person name="Tapia R."/>
            <person name="Gilna P."/>
            <person name="Schmutz J."/>
            <person name="Larimer F."/>
            <person name="Land M."/>
            <person name="Hauser L."/>
            <person name="Kyrpides N."/>
            <person name="Kim E."/>
            <person name="Richardson P."/>
        </authorList>
    </citation>
    <scope>NUCLEOTIDE SEQUENCE [LARGE SCALE GENOMIC DNA]</scope>
    <source>
        <strain evidence="2">IMS101</strain>
    </source>
</reference>
<name>Q111I3_TRIEI</name>
<dbReference type="KEGG" id="ter:Tery_2646"/>
<feature type="signal peptide" evidence="1">
    <location>
        <begin position="1"/>
        <end position="23"/>
    </location>
</feature>
<protein>
    <submittedName>
        <fullName evidence="2">Uncharacterized protein</fullName>
    </submittedName>
</protein>
<dbReference type="OrthoDB" id="459462at2"/>
<gene>
    <name evidence="2" type="ordered locus">Tery_2646</name>
</gene>
<evidence type="ECO:0000313" key="2">
    <source>
        <dbReference type="EMBL" id="ABG51841.1"/>
    </source>
</evidence>
<dbReference type="AlphaFoldDB" id="Q111I3"/>
<sequence length="158" mass="17446">MMKKFALFISVASVILTNNLVLAGEHGAKCLHIASSKMKGCIVIVSTIENSLILNFRSDKYQNDNLRLKNNRIIEISSGKHAQKRTKETIGASLVLGPLGALVGLFGKEKRTQFAIEYVDTQNKTNIAFIDIKTKDSESLIQDLESLTGLKIRSIENP</sequence>
<organism evidence="2">
    <name type="scientific">Trichodesmium erythraeum (strain IMS101)</name>
    <dbReference type="NCBI Taxonomy" id="203124"/>
    <lineage>
        <taxon>Bacteria</taxon>
        <taxon>Bacillati</taxon>
        <taxon>Cyanobacteriota</taxon>
        <taxon>Cyanophyceae</taxon>
        <taxon>Oscillatoriophycideae</taxon>
        <taxon>Oscillatoriales</taxon>
        <taxon>Microcoleaceae</taxon>
        <taxon>Trichodesmium</taxon>
    </lineage>
</organism>
<dbReference type="RefSeq" id="WP_011612203.1">
    <property type="nucleotide sequence ID" value="NC_008312.1"/>
</dbReference>
<keyword evidence="1" id="KW-0732">Signal</keyword>
<dbReference type="EMBL" id="CP000393">
    <property type="protein sequence ID" value="ABG51841.1"/>
    <property type="molecule type" value="Genomic_DNA"/>
</dbReference>
<feature type="chain" id="PRO_5004179955" evidence="1">
    <location>
        <begin position="24"/>
        <end position="158"/>
    </location>
</feature>
<dbReference type="HOGENOM" id="CLU_1668645_0_0_3"/>
<evidence type="ECO:0000256" key="1">
    <source>
        <dbReference type="SAM" id="SignalP"/>
    </source>
</evidence>
<dbReference type="eggNOG" id="ENOG5033ITK">
    <property type="taxonomic scope" value="Bacteria"/>
</dbReference>
<accession>Q111I3</accession>